<dbReference type="Gene3D" id="3.40.190.10">
    <property type="entry name" value="Periplasmic binding protein-like II"/>
    <property type="match status" value="2"/>
</dbReference>
<feature type="chain" id="PRO_5046825164" evidence="1">
    <location>
        <begin position="22"/>
        <end position="387"/>
    </location>
</feature>
<dbReference type="NCBIfam" id="TIGR02122">
    <property type="entry name" value="TRAP_TAXI"/>
    <property type="match status" value="1"/>
</dbReference>
<keyword evidence="1" id="KW-0732">Signal</keyword>
<name>A0ABU2AXU5_9MICC</name>
<evidence type="ECO:0000256" key="1">
    <source>
        <dbReference type="SAM" id="SignalP"/>
    </source>
</evidence>
<dbReference type="RefSeq" id="WP_310170790.1">
    <property type="nucleotide sequence ID" value="NZ_BAABHE010000002.1"/>
</dbReference>
<organism evidence="2 3">
    <name type="scientific">Enteractinococcus fodinae</name>
    <dbReference type="NCBI Taxonomy" id="684663"/>
    <lineage>
        <taxon>Bacteria</taxon>
        <taxon>Bacillati</taxon>
        <taxon>Actinomycetota</taxon>
        <taxon>Actinomycetes</taxon>
        <taxon>Micrococcales</taxon>
        <taxon>Micrococcaceae</taxon>
    </lineage>
</organism>
<gene>
    <name evidence="2" type="ORF">J2S62_000435</name>
</gene>
<dbReference type="PANTHER" id="PTHR42941:SF1">
    <property type="entry name" value="SLL1037 PROTEIN"/>
    <property type="match status" value="1"/>
</dbReference>
<accession>A0ABU2AXU5</accession>
<proteinExistence type="predicted"/>
<dbReference type="SUPFAM" id="SSF53850">
    <property type="entry name" value="Periplasmic binding protein-like II"/>
    <property type="match status" value="1"/>
</dbReference>
<evidence type="ECO:0000313" key="3">
    <source>
        <dbReference type="Proteomes" id="UP001183794"/>
    </source>
</evidence>
<dbReference type="PROSITE" id="PS51257">
    <property type="entry name" value="PROKAR_LIPOPROTEIN"/>
    <property type="match status" value="1"/>
</dbReference>
<keyword evidence="2" id="KW-0675">Receptor</keyword>
<dbReference type="PANTHER" id="PTHR42941">
    <property type="entry name" value="SLL1037 PROTEIN"/>
    <property type="match status" value="1"/>
</dbReference>
<reference evidence="2 3" key="1">
    <citation type="submission" date="2023-07" db="EMBL/GenBank/DDBJ databases">
        <title>Sequencing the genomes of 1000 actinobacteria strains.</title>
        <authorList>
            <person name="Klenk H.-P."/>
        </authorList>
    </citation>
    <scope>NUCLEOTIDE SEQUENCE [LARGE SCALE GENOMIC DNA]</scope>
    <source>
        <strain evidence="2 3">DSM 22966</strain>
    </source>
</reference>
<protein>
    <submittedName>
        <fullName evidence="2">TRAP transporter TAXI family solute receptor</fullName>
    </submittedName>
</protein>
<sequence length="387" mass="42551">MSYLHRTGVIAMSTIAALALAGCGTGGGSGDAEDRAMEEDGMPGTMVWSTYGTGTSTYADVAVATEAIGRNEDTAVRVVTSDTAIGRLAPLSRGKAHFSRTGDEYIFAFEGEHEFVDPGWGPQDLRVAWSPVAPHGLAVPESSNIETFEDLEGVNFPRITANPSVNNKLEAFLAYGGLTPEDTRQIELGYGEQADAVDNGQLDVLFQQVYGPSLYELEATTPIRWLELDEDETEKLARLQSVAPSTFVGEFSGAPGQDEDATGTIMYYPVPVVTYADMNELAVYETVSALVDHFDEYKDSTATAEEWGIDNIALEPIQVPFHDGMIRFLEERDLWTEEAQVRQDQLVERGEALRAAWNEIVEDTDPDDLRTVWEDRKEEIPLPDHLQ</sequence>
<comment type="caution">
    <text evidence="2">The sequence shown here is derived from an EMBL/GenBank/DDBJ whole genome shotgun (WGS) entry which is preliminary data.</text>
</comment>
<dbReference type="InterPro" id="IPR011852">
    <property type="entry name" value="TRAP_TAXI"/>
</dbReference>
<evidence type="ECO:0000313" key="2">
    <source>
        <dbReference type="EMBL" id="MDR7346178.1"/>
    </source>
</evidence>
<dbReference type="Pfam" id="PF16868">
    <property type="entry name" value="NMT1_3"/>
    <property type="match status" value="1"/>
</dbReference>
<dbReference type="EMBL" id="JAVDYJ010000001">
    <property type="protein sequence ID" value="MDR7346178.1"/>
    <property type="molecule type" value="Genomic_DNA"/>
</dbReference>
<keyword evidence="3" id="KW-1185">Reference proteome</keyword>
<dbReference type="Proteomes" id="UP001183794">
    <property type="component" value="Unassembled WGS sequence"/>
</dbReference>
<feature type="signal peptide" evidence="1">
    <location>
        <begin position="1"/>
        <end position="21"/>
    </location>
</feature>